<name>A0ABW2YGM7_9GAMM</name>
<reference evidence="2" key="1">
    <citation type="journal article" date="2019" name="Int. J. Syst. Evol. Microbiol.">
        <title>The Global Catalogue of Microorganisms (GCM) 10K type strain sequencing project: providing services to taxonomists for standard genome sequencing and annotation.</title>
        <authorList>
            <consortium name="The Broad Institute Genomics Platform"/>
            <consortium name="The Broad Institute Genome Sequencing Center for Infectious Disease"/>
            <person name="Wu L."/>
            <person name="Ma J."/>
        </authorList>
    </citation>
    <scope>NUCLEOTIDE SEQUENCE [LARGE SCALE GENOMIC DNA]</scope>
    <source>
        <strain evidence="2">CCUG 55585</strain>
    </source>
</reference>
<dbReference type="PANTHER" id="PTHR38657">
    <property type="entry name" value="SLR1343 PROTEIN"/>
    <property type="match status" value="1"/>
</dbReference>
<dbReference type="Gene3D" id="3.40.50.620">
    <property type="entry name" value="HUPs"/>
    <property type="match status" value="1"/>
</dbReference>
<keyword evidence="2" id="KW-1185">Reference proteome</keyword>
<dbReference type="SUPFAM" id="SSF48173">
    <property type="entry name" value="Cryptochrome/photolyase FAD-binding domain"/>
    <property type="match status" value="1"/>
</dbReference>
<gene>
    <name evidence="1" type="ORF">ACFQ0E_16370</name>
</gene>
<dbReference type="RefSeq" id="WP_386825659.1">
    <property type="nucleotide sequence ID" value="NZ_JBHTIF010000004.1"/>
</dbReference>
<proteinExistence type="predicted"/>
<dbReference type="Gene3D" id="1.10.10.1710">
    <property type="entry name" value="Deoxyribodipyrimidine photolyase-related"/>
    <property type="match status" value="1"/>
</dbReference>
<accession>A0ABW2YGM7</accession>
<dbReference type="InterPro" id="IPR014729">
    <property type="entry name" value="Rossmann-like_a/b/a_fold"/>
</dbReference>
<dbReference type="InterPro" id="IPR052551">
    <property type="entry name" value="UV-DNA_repair_photolyase"/>
</dbReference>
<evidence type="ECO:0000313" key="2">
    <source>
        <dbReference type="Proteomes" id="UP001597110"/>
    </source>
</evidence>
<dbReference type="Gene3D" id="1.25.40.80">
    <property type="match status" value="1"/>
</dbReference>
<dbReference type="Pfam" id="PF04244">
    <property type="entry name" value="DPRP"/>
    <property type="match status" value="1"/>
</dbReference>
<dbReference type="EMBL" id="JBHTIF010000004">
    <property type="protein sequence ID" value="MFD0727171.1"/>
    <property type="molecule type" value="Genomic_DNA"/>
</dbReference>
<sequence>MRHLIVVLGDQLDLDSAALADIDPARDVVWMAEVAHEADVVWSAKPRIVMFLAAMRHFRDALRARGLRVEYRALGTHSHDTLDAALVDDLTRLRPERVIAVQPGEWRLAQSLPQVCREAGIPWSERPDLHFYAMPAEFAEWAKGKRELRLEFFYRWLRKRDDVLMEDGQPVGGRWNFDAENRESFGKRGPGLLPAPQAFPPDDVTREVIELVDARFADRPGKLDAFDWPVTAAQAETALADFIEHRLPMFGRYQDAIWAGEPWLYHSRLSAAMNLKLLSPRRVVDAAIAAWRAGRAPIEAVEGFVRQILGWREYVRGVYWLRMPDFLDDNALQADLPLPSLFWTGETRMACMRDALRQTLDLGYAHHIQRLMVTGLFALLAGVRPREIHAWYLAVYVDAVEWVELPNVLGMSQYADGGKMVSKPYAASGKYIQRMSNHCAGCPFDPAEALGPKACPFTTLYWDFLARHASRFRDHPRAGMQWRNLDRIPAERLQAIRARAAALREALAKPATIPPSDP</sequence>
<organism evidence="1 2">
    <name type="scientific">Lysobacter brunescens</name>
    <dbReference type="NCBI Taxonomy" id="262323"/>
    <lineage>
        <taxon>Bacteria</taxon>
        <taxon>Pseudomonadati</taxon>
        <taxon>Pseudomonadota</taxon>
        <taxon>Gammaproteobacteria</taxon>
        <taxon>Lysobacterales</taxon>
        <taxon>Lysobacteraceae</taxon>
        <taxon>Lysobacter</taxon>
    </lineage>
</organism>
<protein>
    <submittedName>
        <fullName evidence="1">Cryptochrome/photolyase family protein</fullName>
    </submittedName>
</protein>
<evidence type="ECO:0000313" key="1">
    <source>
        <dbReference type="EMBL" id="MFD0727171.1"/>
    </source>
</evidence>
<dbReference type="InterPro" id="IPR036134">
    <property type="entry name" value="Crypto/Photolyase_FAD-like_sf"/>
</dbReference>
<dbReference type="InterPro" id="IPR007357">
    <property type="entry name" value="PhrB-like"/>
</dbReference>
<dbReference type="PANTHER" id="PTHR38657:SF1">
    <property type="entry name" value="SLR1343 PROTEIN"/>
    <property type="match status" value="1"/>
</dbReference>
<comment type="caution">
    <text evidence="1">The sequence shown here is derived from an EMBL/GenBank/DDBJ whole genome shotgun (WGS) entry which is preliminary data.</text>
</comment>
<dbReference type="Proteomes" id="UP001597110">
    <property type="component" value="Unassembled WGS sequence"/>
</dbReference>
<dbReference type="Gene3D" id="1.10.579.10">
    <property type="entry name" value="DNA Cyclobutane Dipyrimidine Photolyase, subunit A, domain 3"/>
    <property type="match status" value="1"/>
</dbReference>